<sequence length="53" mass="6183">MAGHVHGHFFTNIPAEERPALYRHIAERLQNDLWVDGQWIADYKRLQVVAIKA</sequence>
<dbReference type="Proteomes" id="UP001177120">
    <property type="component" value="Unassembled WGS sequence"/>
</dbReference>
<protein>
    <submittedName>
        <fullName evidence="1">Uncharacterized protein</fullName>
    </submittedName>
</protein>
<evidence type="ECO:0000313" key="1">
    <source>
        <dbReference type="EMBL" id="MBN2910174.1"/>
    </source>
</evidence>
<proteinExistence type="predicted"/>
<accession>A0ABS2WKX0</accession>
<organism evidence="1 2">
    <name type="scientific">Polycladomyces zharkentensis</name>
    <dbReference type="NCBI Taxonomy" id="2807616"/>
    <lineage>
        <taxon>Bacteria</taxon>
        <taxon>Bacillati</taxon>
        <taxon>Bacillota</taxon>
        <taxon>Bacilli</taxon>
        <taxon>Bacillales</taxon>
        <taxon>Thermoactinomycetaceae</taxon>
        <taxon>Polycladomyces</taxon>
    </lineage>
</organism>
<comment type="caution">
    <text evidence="1">The sequence shown here is derived from an EMBL/GenBank/DDBJ whole genome shotgun (WGS) entry which is preliminary data.</text>
</comment>
<name>A0ABS2WKX0_9BACL</name>
<reference evidence="1" key="1">
    <citation type="journal article" date="2024" name="Int. J. Syst. Evol. Microbiol.">
        <title>Polycladomyces zharkentensis sp. nov., a novel thermophilic cellulose- and starch-degrading member of the Bacillota from a geothermal aquifer in Kazakhstan.</title>
        <authorList>
            <person name="Mashzhan A."/>
            <person name="Kistaubayeva A."/>
            <person name="Javier-Lopez R."/>
            <person name="Bissenova U."/>
            <person name="Bissenbay A."/>
            <person name="Birkeland N.K."/>
        </authorList>
    </citation>
    <scope>NUCLEOTIDE SEQUENCE</scope>
    <source>
        <strain evidence="1">ZKZ2T</strain>
    </source>
</reference>
<evidence type="ECO:0000313" key="2">
    <source>
        <dbReference type="Proteomes" id="UP001177120"/>
    </source>
</evidence>
<gene>
    <name evidence="1" type="ORF">JQC72_11740</name>
</gene>
<dbReference type="RefSeq" id="WP_205495849.1">
    <property type="nucleotide sequence ID" value="NZ_JAFHAP010000010.1"/>
</dbReference>
<keyword evidence="2" id="KW-1185">Reference proteome</keyword>
<dbReference type="EMBL" id="JAFHAP010000010">
    <property type="protein sequence ID" value="MBN2910174.1"/>
    <property type="molecule type" value="Genomic_DNA"/>
</dbReference>